<proteinExistence type="predicted"/>
<evidence type="ECO:0000313" key="2">
    <source>
        <dbReference type="EMBL" id="MDN5214065.1"/>
    </source>
</evidence>
<dbReference type="InterPro" id="IPR035986">
    <property type="entry name" value="PKD_dom_sf"/>
</dbReference>
<dbReference type="CDD" id="cd00146">
    <property type="entry name" value="PKD"/>
    <property type="match status" value="3"/>
</dbReference>
<accession>A0ABT8L8H9</accession>
<protein>
    <submittedName>
        <fullName evidence="2">PKD domain-containing protein</fullName>
    </submittedName>
</protein>
<dbReference type="Gene3D" id="2.60.40.10">
    <property type="entry name" value="Immunoglobulins"/>
    <property type="match status" value="7"/>
</dbReference>
<keyword evidence="3" id="KW-1185">Reference proteome</keyword>
<feature type="domain" description="PKD" evidence="1">
    <location>
        <begin position="492"/>
        <end position="554"/>
    </location>
</feature>
<dbReference type="SMART" id="SM00089">
    <property type="entry name" value="PKD"/>
    <property type="match status" value="7"/>
</dbReference>
<dbReference type="Proteomes" id="UP001172083">
    <property type="component" value="Unassembled WGS sequence"/>
</dbReference>
<dbReference type="PANTHER" id="PTHR36842">
    <property type="entry name" value="PROTEIN TOLB HOMOLOG"/>
    <property type="match status" value="1"/>
</dbReference>
<gene>
    <name evidence="2" type="ORF">QQ020_18460</name>
</gene>
<dbReference type="PROSITE" id="PS50093">
    <property type="entry name" value="PKD"/>
    <property type="match status" value="4"/>
</dbReference>
<evidence type="ECO:0000313" key="3">
    <source>
        <dbReference type="Proteomes" id="UP001172083"/>
    </source>
</evidence>
<dbReference type="RefSeq" id="WP_346759402.1">
    <property type="nucleotide sequence ID" value="NZ_JAUJEB010000004.1"/>
</dbReference>
<dbReference type="InterPro" id="IPR013783">
    <property type="entry name" value="Ig-like_fold"/>
</dbReference>
<feature type="domain" description="PKD" evidence="1">
    <location>
        <begin position="1465"/>
        <end position="1521"/>
    </location>
</feature>
<dbReference type="InterPro" id="IPR022409">
    <property type="entry name" value="PKD/Chitinase_dom"/>
</dbReference>
<dbReference type="EMBL" id="JAUJEB010000004">
    <property type="protein sequence ID" value="MDN5214065.1"/>
    <property type="molecule type" value="Genomic_DNA"/>
</dbReference>
<feature type="domain" description="PKD" evidence="1">
    <location>
        <begin position="1605"/>
        <end position="1689"/>
    </location>
</feature>
<comment type="caution">
    <text evidence="2">The sequence shown here is derived from an EMBL/GenBank/DDBJ whole genome shotgun (WGS) entry which is preliminary data.</text>
</comment>
<name>A0ABT8L8H9_9BACT</name>
<evidence type="ECO:0000259" key="1">
    <source>
        <dbReference type="PROSITE" id="PS50093"/>
    </source>
</evidence>
<dbReference type="SUPFAM" id="SSF49299">
    <property type="entry name" value="PKD domain"/>
    <property type="match status" value="6"/>
</dbReference>
<dbReference type="InterPro" id="IPR000601">
    <property type="entry name" value="PKD_dom"/>
</dbReference>
<reference evidence="2" key="1">
    <citation type="submission" date="2023-06" db="EMBL/GenBank/DDBJ databases">
        <title>Genomic of Agaribacillus aureum.</title>
        <authorList>
            <person name="Wang G."/>
        </authorList>
    </citation>
    <scope>NUCLEOTIDE SEQUENCE</scope>
    <source>
        <strain evidence="2">BMA12</strain>
    </source>
</reference>
<dbReference type="Pfam" id="PF13585">
    <property type="entry name" value="CHU_C"/>
    <property type="match status" value="1"/>
</dbReference>
<dbReference type="Pfam" id="PF18911">
    <property type="entry name" value="PKD_4"/>
    <property type="match status" value="3"/>
</dbReference>
<dbReference type="PANTHER" id="PTHR36842:SF1">
    <property type="entry name" value="PROTEIN TOLB"/>
    <property type="match status" value="1"/>
</dbReference>
<sequence length="1788" mass="196364">MIKLRYIILLIGMLGLINNTVKGQSCNPPPLPGLQFLANGIGCAPLDTRIETSFRHLNAGSEITIDWGDGSPVDVFITTATELNRIFTHTYPSNFMVCEYIVTATAVKNCVDRSSATISAEVTVWDDDQAGMNVSGPFYVCEGFAANIQFTDNSSWNCNPGTGLPNNDPRTLQWVYGIGGTTMQGVTVAGSASPPINYGTQYSANNPGSQSLNINVPATRPNGTPHAVGDRFYVQLNNWNFCNPQPMPPVTDAAFIEIVAPPQPIFETKLTDNSGPVKNDFCPGDVVYFDNDTPNQGANGYTWHIFDDPTGTNRISTSNNTNHSFSFTNSGQKLIRLYANATGVIGGCNVVYESTINIVDVPRADIQINTQAFDDDLIQFCEDTSLPTGYSVTFNNVSTGFLPNTEFYLDFYDENDVRFLFFASNFSTLTAKTVDFANPGIHKVILRAVDPVTTCETADTAYVEIYSRPVADFNVVGGTDICRGKLVDFEDLSVNFTGTWSGIPGDTITEYRWWFDYNGNPASSPDAVINNASNGDISHTFTAPGTYDVRLQVSKPFTNVCEIDRIIQVQVYDIPNASFTPDITEGCPDLPVTLTNTSFPQPTGITIDYNWIITDLFDNSVDIIPYGNPTVDTTFNFSHTRGDNNNHQYTIQLETTSNIGCVTLSPVETITVYPAPNSGFSSDFDPFALNCGSVTANFQIDTYTQSIPNIDEFVWTIDDGNGNVTTINNPPANTALSHTFTNNTSSILNYSVQLDVNLTTAGCVVPFRRLVRVNPLPGSDFNDVVVDQTCDFVTVNIDAVQKGLATYNWTLSAPTVNSPIFDDNFDLLFDRPEFVDGDLTVTMTLNTENLLGCASPSTTSKTFVIPRKDDINMDLTLVSNNTFCNYFNAQFENNSSASPAGTSWELFITRGSGIPQNVSGDVTGNLDGSGGGFNYLFTIAGDYLVELVATSPDGCIFKDSETLTVYPDVTASFMPNTTEGCGPLEVLFNENSYNQPDIQDKFWTIQNLTAGTVELPRQNTNMVGYTLGNPTKSFIDYAITLDIVSFNNCVDDTTIVIRVYPEPEVDFNVVGPDPSCAPYEVSFENISNNPAGTSYIWNWGDGTYSNFNDLDPGYSTSVNHTFLNTSYLSNRLVNVKLTAITPDNCITEVTKTITLNPQIIANIMPDRTSGCSPLTVNFDNFSQGDTSPNSGWYYTDPTTGIRNKFSDEFITSHTFINNSDVDKTFLIEYEAINVGGCTDIASTSITVHPEITASFSFQGGSEACSPYPITFSNDVIKSGVTYVWNWGDGSFNDTTTVENSIVHIFENASTSITKNFNVVLTAIDERTGCEASTSEIITIFPTIVTRVEADIPQGCGPLRVNFTNNTSGVGLTHTWYYRVKGTNDRLGTLNTAFASYELGNKTPENVVYEVVYEVENTDNCQARETFDITVFPEIEANFTADPERQILPNKTVSVTNLSTPGNWEYHWDFGDGRGISDDKDPQPYEYETYGNYLLTLTVKNPIEQCESQHSILIVIEPVVPVVDFAYDPGSGCIPLTVNFTNLSTGADATSYKWDFGDGVGFSNEVNPSYTYYKPGTYTVKLSATNEIGLVVTEIKEQIIKVHDLPRASFVARPSLVYLPESPVIVQNYTVGGAEYHWDFGDGTTYNEYEPRHQYQEPGEYFIELIAVNEHGCSDTLKVESAVTVVNGGQVKIPNVFTPNVDGPPSQGGGIGFASNDIFLPIVEGVVDFQMEIYNRWGEMVFATKDQRFGWDGYYKGRLSAQGVYLYKIELKFISGESTTRVGDVTLLR</sequence>
<organism evidence="2 3">
    <name type="scientific">Agaribacillus aureus</name>
    <dbReference type="NCBI Taxonomy" id="3051825"/>
    <lineage>
        <taxon>Bacteria</taxon>
        <taxon>Pseudomonadati</taxon>
        <taxon>Bacteroidota</taxon>
        <taxon>Cytophagia</taxon>
        <taxon>Cytophagales</taxon>
        <taxon>Splendidivirgaceae</taxon>
        <taxon>Agaribacillus</taxon>
    </lineage>
</organism>
<feature type="domain" description="PKD" evidence="1">
    <location>
        <begin position="1520"/>
        <end position="1592"/>
    </location>
</feature>